<organism evidence="1 2">
    <name type="scientific">Cohnella endophytica</name>
    <dbReference type="NCBI Taxonomy" id="2419778"/>
    <lineage>
        <taxon>Bacteria</taxon>
        <taxon>Bacillati</taxon>
        <taxon>Bacillota</taxon>
        <taxon>Bacilli</taxon>
        <taxon>Bacillales</taxon>
        <taxon>Paenibacillaceae</taxon>
        <taxon>Cohnella</taxon>
    </lineage>
</organism>
<accession>A0A494XZZ7</accession>
<gene>
    <name evidence="1" type="ORF">D7Z26_05405</name>
</gene>
<evidence type="ECO:0000313" key="1">
    <source>
        <dbReference type="EMBL" id="RKP56089.1"/>
    </source>
</evidence>
<name>A0A494XZZ7_9BACL</name>
<protein>
    <recommendedName>
        <fullName evidence="3">Polymer-forming cytoskeletal protein</fullName>
    </recommendedName>
</protein>
<dbReference type="OrthoDB" id="1730007at2"/>
<comment type="caution">
    <text evidence="1">The sequence shown here is derived from an EMBL/GenBank/DDBJ whole genome shotgun (WGS) entry which is preliminary data.</text>
</comment>
<dbReference type="EMBL" id="RBZM01000003">
    <property type="protein sequence ID" value="RKP56089.1"/>
    <property type="molecule type" value="Genomic_DNA"/>
</dbReference>
<sequence length="229" mass="24257">MAVGAGKPDLIINGVSNAGGGEYSSVKVDGVGTVNGDVSAVTFDANGVTKVRGNLVAEEIDCDGIMKVKGDLIAGRSVVDGNIKIEGAVKGDRLSVNGILNVGKECELETLEMEGAFNIGGFLNAGQLNVRLHGKGRAQDIGVESIKVRQASKSKWNILWRWMLPRFSPELETNSIEGDEIDLEYTEANVVRGSRVFIGKGCVIGTVEYRTELKVHPGAKIGKEVKTGG</sequence>
<evidence type="ECO:0008006" key="3">
    <source>
        <dbReference type="Google" id="ProtNLM"/>
    </source>
</evidence>
<reference evidence="1 2" key="1">
    <citation type="submission" date="2018-10" db="EMBL/GenBank/DDBJ databases">
        <title>Cohnella sp. M2MS4P-1, whole genome shotgun sequence.</title>
        <authorList>
            <person name="Tuo L."/>
        </authorList>
    </citation>
    <scope>NUCLEOTIDE SEQUENCE [LARGE SCALE GENOMIC DNA]</scope>
    <source>
        <strain evidence="1 2">M2MS4P-1</strain>
    </source>
</reference>
<evidence type="ECO:0000313" key="2">
    <source>
        <dbReference type="Proteomes" id="UP000282076"/>
    </source>
</evidence>
<dbReference type="RefSeq" id="WP_120975058.1">
    <property type="nucleotide sequence ID" value="NZ_RBZM01000003.1"/>
</dbReference>
<dbReference type="Proteomes" id="UP000282076">
    <property type="component" value="Unassembled WGS sequence"/>
</dbReference>
<dbReference type="AlphaFoldDB" id="A0A494XZZ7"/>
<keyword evidence="2" id="KW-1185">Reference proteome</keyword>
<proteinExistence type="predicted"/>